<protein>
    <submittedName>
        <fullName evidence="1">Uncharacterized protein</fullName>
    </submittedName>
</protein>
<evidence type="ECO:0000313" key="1">
    <source>
        <dbReference type="EMBL" id="KKL95561.1"/>
    </source>
</evidence>
<gene>
    <name evidence="1" type="ORF">LCGC14_1853370</name>
</gene>
<dbReference type="InterPro" id="IPR054194">
    <property type="entry name" value="DUF6899"/>
</dbReference>
<name>A0A0F9GXY9_9ZZZZ</name>
<dbReference type="AlphaFoldDB" id="A0A0F9GXY9"/>
<sequence>MPYVKQERRPYLDPVVKEMAEANLTGEYLEQLLFVMYHEWRGALVGSPVVESILKNMDKVDVKPNGDINYILFKYAKYHIKPSYNNYKAFIGYIHKATNKTILGYQLRLDNWEDYIDEYREAAAEIRRKILAPYEDKKERENGPIL</sequence>
<organism evidence="1">
    <name type="scientific">marine sediment metagenome</name>
    <dbReference type="NCBI Taxonomy" id="412755"/>
    <lineage>
        <taxon>unclassified sequences</taxon>
        <taxon>metagenomes</taxon>
        <taxon>ecological metagenomes</taxon>
    </lineage>
</organism>
<comment type="caution">
    <text evidence="1">The sequence shown here is derived from an EMBL/GenBank/DDBJ whole genome shotgun (WGS) entry which is preliminary data.</text>
</comment>
<reference evidence="1" key="1">
    <citation type="journal article" date="2015" name="Nature">
        <title>Complex archaea that bridge the gap between prokaryotes and eukaryotes.</title>
        <authorList>
            <person name="Spang A."/>
            <person name="Saw J.H."/>
            <person name="Jorgensen S.L."/>
            <person name="Zaremba-Niedzwiedzka K."/>
            <person name="Martijn J."/>
            <person name="Lind A.E."/>
            <person name="van Eijk R."/>
            <person name="Schleper C."/>
            <person name="Guy L."/>
            <person name="Ettema T.J."/>
        </authorList>
    </citation>
    <scope>NUCLEOTIDE SEQUENCE</scope>
</reference>
<dbReference type="EMBL" id="LAZR01018645">
    <property type="protein sequence ID" value="KKL95561.1"/>
    <property type="molecule type" value="Genomic_DNA"/>
</dbReference>
<proteinExistence type="predicted"/>
<accession>A0A0F9GXY9</accession>
<dbReference type="Pfam" id="PF21840">
    <property type="entry name" value="DUF6899"/>
    <property type="match status" value="1"/>
</dbReference>